<name>A0ABT9NDU8_9ACTO</name>
<dbReference type="EMBL" id="JAUSQX010000001">
    <property type="protein sequence ID" value="MDP9805565.1"/>
    <property type="molecule type" value="Genomic_DNA"/>
</dbReference>
<accession>A0ABT9NDU8</accession>
<comment type="caution">
    <text evidence="3">The sequence shown here is derived from an EMBL/GenBank/DDBJ whole genome shotgun (WGS) entry which is preliminary data.</text>
</comment>
<feature type="region of interest" description="Disordered" evidence="2">
    <location>
        <begin position="311"/>
        <end position="361"/>
    </location>
</feature>
<dbReference type="Pfam" id="PF11382">
    <property type="entry name" value="MctB"/>
    <property type="match status" value="1"/>
</dbReference>
<keyword evidence="4" id="KW-1185">Reference proteome</keyword>
<keyword evidence="1" id="KW-0175">Coiled coil</keyword>
<dbReference type="Proteomes" id="UP001243212">
    <property type="component" value="Unassembled WGS sequence"/>
</dbReference>
<gene>
    <name evidence="3" type="ORF">J2S70_000147</name>
</gene>
<proteinExistence type="predicted"/>
<feature type="compositionally biased region" description="Acidic residues" evidence="2">
    <location>
        <begin position="322"/>
        <end position="361"/>
    </location>
</feature>
<protein>
    <recommendedName>
        <fullName evidence="5">Copper transporter</fullName>
    </recommendedName>
</protein>
<sequence length="361" mass="37605">MVDFRYHLVSLISVFFALAIGIILGAGPLQESLGNVLQSQVSDLRTTNMELKAQNEELERAIGHQEQAFEDVAPVLIGDTLSGQTISLVVLPGVTDREVSAVQARIEDAGASVSGVATLKDTWTLASQNSFRSTFADQITEYVPGAEDGAETNQVLALAVNAITRDGVAKHDTLAGLMTGTDTPMMSIDAMVEPASAVLVLTPDIPSAASETVDPDLEAQQQYTTSTHVSLIIELGSRGPTVAAGAGGSEGDVIYEMRGMAAEVSTVDSIDLIVGQINAPIALATELRDGLIHLGIESGAQRVLGERVEARAVEPAAPPAEPADESADGEEAGTVEPVDGEGEPVESEDTSEEAVTEESEG</sequence>
<reference evidence="3 4" key="1">
    <citation type="submission" date="2023-07" db="EMBL/GenBank/DDBJ databases">
        <title>Sequencing the genomes of 1000 actinobacteria strains.</title>
        <authorList>
            <person name="Klenk H.-P."/>
        </authorList>
    </citation>
    <scope>NUCLEOTIDE SEQUENCE [LARGE SCALE GENOMIC DNA]</scope>
    <source>
        <strain evidence="3 4">DSM 17163</strain>
    </source>
</reference>
<dbReference type="RefSeq" id="WP_307681839.1">
    <property type="nucleotide sequence ID" value="NZ_JAUSQX010000001.1"/>
</dbReference>
<feature type="coiled-coil region" evidence="1">
    <location>
        <begin position="41"/>
        <end position="68"/>
    </location>
</feature>
<evidence type="ECO:0000313" key="4">
    <source>
        <dbReference type="Proteomes" id="UP001243212"/>
    </source>
</evidence>
<dbReference type="InterPro" id="IPR021522">
    <property type="entry name" value="MctB"/>
</dbReference>
<evidence type="ECO:0008006" key="5">
    <source>
        <dbReference type="Google" id="ProtNLM"/>
    </source>
</evidence>
<evidence type="ECO:0000256" key="2">
    <source>
        <dbReference type="SAM" id="MobiDB-lite"/>
    </source>
</evidence>
<evidence type="ECO:0000313" key="3">
    <source>
        <dbReference type="EMBL" id="MDP9805565.1"/>
    </source>
</evidence>
<organism evidence="3 4">
    <name type="scientific">Trueperella bonasi</name>
    <dbReference type="NCBI Taxonomy" id="312286"/>
    <lineage>
        <taxon>Bacteria</taxon>
        <taxon>Bacillati</taxon>
        <taxon>Actinomycetota</taxon>
        <taxon>Actinomycetes</taxon>
        <taxon>Actinomycetales</taxon>
        <taxon>Actinomycetaceae</taxon>
        <taxon>Trueperella</taxon>
    </lineage>
</organism>
<evidence type="ECO:0000256" key="1">
    <source>
        <dbReference type="SAM" id="Coils"/>
    </source>
</evidence>